<name>A0A948RV97_UNCEI</name>
<evidence type="ECO:0000256" key="1">
    <source>
        <dbReference type="ARBA" id="ARBA00022679"/>
    </source>
</evidence>
<dbReference type="InterPro" id="IPR021770">
    <property type="entry name" value="DUF3335"/>
</dbReference>
<evidence type="ECO:0000313" key="5">
    <source>
        <dbReference type="Proteomes" id="UP000777784"/>
    </source>
</evidence>
<dbReference type="InterPro" id="IPR000182">
    <property type="entry name" value="GNAT_dom"/>
</dbReference>
<protein>
    <submittedName>
        <fullName evidence="4">Peptidase C39 family protein</fullName>
    </submittedName>
</protein>
<reference evidence="4" key="1">
    <citation type="submission" date="2021-05" db="EMBL/GenBank/DDBJ databases">
        <title>Energy efficiency and biological interactions define the core microbiome of deep oligotrophic groundwater.</title>
        <authorList>
            <person name="Mehrshad M."/>
            <person name="Lopez-Fernandez M."/>
            <person name="Bell E."/>
            <person name="Bernier-Latmani R."/>
            <person name="Bertilsson S."/>
            <person name="Dopson M."/>
        </authorList>
    </citation>
    <scope>NUCLEOTIDE SEQUENCE</scope>
    <source>
        <strain evidence="4">Modern_marine.mb.64</strain>
    </source>
</reference>
<evidence type="ECO:0000259" key="3">
    <source>
        <dbReference type="PROSITE" id="PS51186"/>
    </source>
</evidence>
<dbReference type="GO" id="GO:0016747">
    <property type="term" value="F:acyltransferase activity, transferring groups other than amino-acyl groups"/>
    <property type="evidence" value="ECO:0007669"/>
    <property type="project" value="InterPro"/>
</dbReference>
<dbReference type="Gene3D" id="3.40.630.30">
    <property type="match status" value="1"/>
</dbReference>
<dbReference type="Gene3D" id="3.90.70.10">
    <property type="entry name" value="Cysteine proteinases"/>
    <property type="match status" value="1"/>
</dbReference>
<proteinExistence type="predicted"/>
<dbReference type="PANTHER" id="PTHR43877">
    <property type="entry name" value="AMINOALKYLPHOSPHONATE N-ACETYLTRANSFERASE-RELATED-RELATED"/>
    <property type="match status" value="1"/>
</dbReference>
<dbReference type="PROSITE" id="PS51186">
    <property type="entry name" value="GNAT"/>
    <property type="match status" value="1"/>
</dbReference>
<dbReference type="Pfam" id="PF11814">
    <property type="entry name" value="DUF3335"/>
    <property type="match status" value="1"/>
</dbReference>
<evidence type="ECO:0000313" key="4">
    <source>
        <dbReference type="EMBL" id="MBU2691161.1"/>
    </source>
</evidence>
<accession>A0A948RV97</accession>
<dbReference type="SUPFAM" id="SSF55729">
    <property type="entry name" value="Acyl-CoA N-acyltransferases (Nat)"/>
    <property type="match status" value="1"/>
</dbReference>
<gene>
    <name evidence="4" type="ORF">KJ970_09540</name>
</gene>
<dbReference type="InterPro" id="IPR016181">
    <property type="entry name" value="Acyl_CoA_acyltransferase"/>
</dbReference>
<keyword evidence="1" id="KW-0808">Transferase</keyword>
<dbReference type="Proteomes" id="UP000777784">
    <property type="component" value="Unassembled WGS sequence"/>
</dbReference>
<keyword evidence="2" id="KW-0012">Acyltransferase</keyword>
<feature type="domain" description="N-acetyltransferase" evidence="3">
    <location>
        <begin position="1"/>
        <end position="146"/>
    </location>
</feature>
<dbReference type="Pfam" id="PF00583">
    <property type="entry name" value="Acetyltransf_1"/>
    <property type="match status" value="1"/>
</dbReference>
<organism evidence="4 5">
    <name type="scientific">Eiseniibacteriota bacterium</name>
    <dbReference type="NCBI Taxonomy" id="2212470"/>
    <lineage>
        <taxon>Bacteria</taxon>
        <taxon>Candidatus Eiseniibacteriota</taxon>
    </lineage>
</organism>
<sequence>MIRLASQRDLDILVRLEHLGFTTDRFNRHQIEYLLTRSHGTLLVAEDGHGVVGAAYLLWRKTQRSGRLYNLVVDPSRQGQGLGKRLLEECEWEAAWHHCAELSLEVRQDNRRAVEFYGQHGYRLSEKLNDYYEDGATGLRMFKTLDKAVASELRLPIPYHSQTLDFTCGPACLMMALKYFHPDVPLTRALELNLWKEATLVFMTSGIGGTGPFGLALAAQRRGHTTRVLQSKDQTPFFLSVRNEYKRSVIRLVHEDLRQKALRSGVSMAYYDFPHADIISAVYRGMVPVVLVSTYRLTGDRAPHWLVMTGFDKGSVTFHDPDVASYGGDADRAQNIRVERGEFDRMRQYGKERYKSAILIGPPVLPSAVAPDGGDHPRVSPC</sequence>
<comment type="caution">
    <text evidence="4">The sequence shown here is derived from an EMBL/GenBank/DDBJ whole genome shotgun (WGS) entry which is preliminary data.</text>
</comment>
<dbReference type="InterPro" id="IPR050832">
    <property type="entry name" value="Bact_Acetyltransf"/>
</dbReference>
<dbReference type="PANTHER" id="PTHR43877:SF2">
    <property type="entry name" value="AMINOALKYLPHOSPHONATE N-ACETYLTRANSFERASE-RELATED"/>
    <property type="match status" value="1"/>
</dbReference>
<dbReference type="AlphaFoldDB" id="A0A948RV97"/>
<dbReference type="CDD" id="cd04301">
    <property type="entry name" value="NAT_SF"/>
    <property type="match status" value="1"/>
</dbReference>
<dbReference type="EMBL" id="JAHJDP010000046">
    <property type="protein sequence ID" value="MBU2691161.1"/>
    <property type="molecule type" value="Genomic_DNA"/>
</dbReference>
<evidence type="ECO:0000256" key="2">
    <source>
        <dbReference type="ARBA" id="ARBA00023315"/>
    </source>
</evidence>